<protein>
    <submittedName>
        <fullName evidence="2">Uncharacterized protein</fullName>
    </submittedName>
</protein>
<keyword evidence="3" id="KW-1185">Reference proteome</keyword>
<dbReference type="AlphaFoldDB" id="A0A9W6PWW6"/>
<accession>A0A9W6PWW6</accession>
<feature type="transmembrane region" description="Helical" evidence="1">
    <location>
        <begin position="15"/>
        <end position="39"/>
    </location>
</feature>
<name>A0A9W6PWW6_9ACTN</name>
<evidence type="ECO:0000313" key="2">
    <source>
        <dbReference type="EMBL" id="GLW65905.1"/>
    </source>
</evidence>
<gene>
    <name evidence="2" type="ORF">Arub01_41490</name>
</gene>
<dbReference type="Proteomes" id="UP001165124">
    <property type="component" value="Unassembled WGS sequence"/>
</dbReference>
<evidence type="ECO:0000256" key="1">
    <source>
        <dbReference type="SAM" id="Phobius"/>
    </source>
</evidence>
<dbReference type="RefSeq" id="WP_067915469.1">
    <property type="nucleotide sequence ID" value="NZ_BSRZ01000011.1"/>
</dbReference>
<keyword evidence="1" id="KW-1133">Transmembrane helix</keyword>
<keyword evidence="1" id="KW-0812">Transmembrane</keyword>
<keyword evidence="1" id="KW-0472">Membrane</keyword>
<sequence>MGPPPGPPPKSTSGALIALLVGGGLVVVLLIAVVVVFAVRGGEDMTPAERLNAAARNVSSARAVTYNGSFGSLSRSLSGELKLTRSGRIIGNVTAQGSQITVLSVDDRLYVKAERSYWLEQLGALRQPYFLKNGTQWGKVAPTEVDLSFKRKLTPSALASEMRSSASYRLRSSETTVKGRKAVRVSSSLATFYLTDSDSPELLRYESTYPRVAADVTVQSGGTGAATVTQIRNTIGELKDSFDTRGQPSLIDTEKGLCSTNSNSCRVRGRVRPPLGTNSTTRIEVRYTLRAGTTTGRELGNCTTTVTVSSSQPVWAECRVSGAAWRSWSRSGETRYYVSADFRVPGATDADIREMQSALAQD</sequence>
<reference evidence="2" key="1">
    <citation type="submission" date="2023-02" db="EMBL/GenBank/DDBJ databases">
        <title>Actinomadura rubrobrunea NBRC 14622.</title>
        <authorList>
            <person name="Ichikawa N."/>
            <person name="Sato H."/>
            <person name="Tonouchi N."/>
        </authorList>
    </citation>
    <scope>NUCLEOTIDE SEQUENCE</scope>
    <source>
        <strain evidence="2">NBRC 14622</strain>
    </source>
</reference>
<organism evidence="2 3">
    <name type="scientific">Actinomadura rubrobrunea</name>
    <dbReference type="NCBI Taxonomy" id="115335"/>
    <lineage>
        <taxon>Bacteria</taxon>
        <taxon>Bacillati</taxon>
        <taxon>Actinomycetota</taxon>
        <taxon>Actinomycetes</taxon>
        <taxon>Streptosporangiales</taxon>
        <taxon>Thermomonosporaceae</taxon>
        <taxon>Actinomadura</taxon>
    </lineage>
</organism>
<comment type="caution">
    <text evidence="2">The sequence shown here is derived from an EMBL/GenBank/DDBJ whole genome shotgun (WGS) entry which is preliminary data.</text>
</comment>
<proteinExistence type="predicted"/>
<evidence type="ECO:0000313" key="3">
    <source>
        <dbReference type="Proteomes" id="UP001165124"/>
    </source>
</evidence>
<dbReference type="EMBL" id="BSRZ01000011">
    <property type="protein sequence ID" value="GLW65905.1"/>
    <property type="molecule type" value="Genomic_DNA"/>
</dbReference>